<accession>A0A2J7ZAL4</accession>
<gene>
    <name evidence="1" type="ORF">SMF913_13333</name>
</gene>
<organism evidence="1 2">
    <name type="scientific">Streptomyces malaysiensis</name>
    <dbReference type="NCBI Taxonomy" id="92644"/>
    <lineage>
        <taxon>Bacteria</taxon>
        <taxon>Bacillati</taxon>
        <taxon>Actinomycetota</taxon>
        <taxon>Actinomycetes</taxon>
        <taxon>Kitasatosporales</taxon>
        <taxon>Streptomycetaceae</taxon>
        <taxon>Streptomyces</taxon>
        <taxon>Streptomyces violaceusniger group</taxon>
    </lineage>
</organism>
<name>A0A2J7ZAL4_STRMQ</name>
<dbReference type="EMBL" id="LJIW01000001">
    <property type="protein sequence ID" value="PNG97308.1"/>
    <property type="molecule type" value="Genomic_DNA"/>
</dbReference>
<keyword evidence="2" id="KW-1185">Reference proteome</keyword>
<dbReference type="AlphaFoldDB" id="A0A2J7ZAL4"/>
<dbReference type="Proteomes" id="UP000236520">
    <property type="component" value="Unassembled WGS sequence"/>
</dbReference>
<reference evidence="1 2" key="1">
    <citation type="submission" date="2015-09" db="EMBL/GenBank/DDBJ databases">
        <title>Genome sequence, genome mining and natural product profiling of a biocontrol bacterium Streptomyces malaysiensis F913.</title>
        <authorList>
            <person name="Xu Y."/>
            <person name="Wei J."/>
            <person name="Xie J."/>
            <person name="Li T."/>
            <person name="Zhou Z."/>
        </authorList>
    </citation>
    <scope>NUCLEOTIDE SEQUENCE [LARGE SCALE GENOMIC DNA]</scope>
    <source>
        <strain evidence="1 2">F913</strain>
    </source>
</reference>
<proteinExistence type="predicted"/>
<protein>
    <submittedName>
        <fullName evidence="1">Uncharacterized protein</fullName>
    </submittedName>
</protein>
<sequence length="26" mass="2928">MSHRVILVSRLAVMIAEIEWKMGEGA</sequence>
<comment type="caution">
    <text evidence="1">The sequence shown here is derived from an EMBL/GenBank/DDBJ whole genome shotgun (WGS) entry which is preliminary data.</text>
</comment>
<evidence type="ECO:0000313" key="1">
    <source>
        <dbReference type="EMBL" id="PNG97308.1"/>
    </source>
</evidence>
<evidence type="ECO:0000313" key="2">
    <source>
        <dbReference type="Proteomes" id="UP000236520"/>
    </source>
</evidence>